<organism evidence="3 4">
    <name type="scientific">Lichenicola cladoniae</name>
    <dbReference type="NCBI Taxonomy" id="1484109"/>
    <lineage>
        <taxon>Bacteria</taxon>
        <taxon>Pseudomonadati</taxon>
        <taxon>Pseudomonadota</taxon>
        <taxon>Alphaproteobacteria</taxon>
        <taxon>Acetobacterales</taxon>
        <taxon>Acetobacteraceae</taxon>
        <taxon>Lichenicola</taxon>
    </lineage>
</organism>
<sequence>MDSTGLPMFGQGEWDAEKHGRTPRRWRKLHLAIDAQTGEIVAHVLTDLDVGDITAVPVLLETVEGPIASVIADGAYDGASVYRATSLRQRDRHLTSSSHPARLRWSTITRSLPRRSGIIMSNTLPRRAAWPGRRRPGMAAAASWRPRSVATSTASVRSCEQDQPMASRAKSPSPSTRSIG</sequence>
<feature type="compositionally biased region" description="Low complexity" evidence="1">
    <location>
        <begin position="127"/>
        <end position="142"/>
    </location>
</feature>
<accession>A0A6M8HX93</accession>
<gene>
    <name evidence="3" type="ORF">HN018_22535</name>
</gene>
<dbReference type="GO" id="GO:0004803">
    <property type="term" value="F:transposase activity"/>
    <property type="evidence" value="ECO:0007669"/>
    <property type="project" value="InterPro"/>
</dbReference>
<evidence type="ECO:0000313" key="3">
    <source>
        <dbReference type="EMBL" id="QKE92988.1"/>
    </source>
</evidence>
<dbReference type="GO" id="GO:0003677">
    <property type="term" value="F:DNA binding"/>
    <property type="evidence" value="ECO:0007669"/>
    <property type="project" value="InterPro"/>
</dbReference>
<evidence type="ECO:0000256" key="1">
    <source>
        <dbReference type="SAM" id="MobiDB-lite"/>
    </source>
</evidence>
<dbReference type="AlphaFoldDB" id="A0A6M8HX93"/>
<keyword evidence="4" id="KW-1185">Reference proteome</keyword>
<protein>
    <submittedName>
        <fullName evidence="3">Transposase</fullName>
    </submittedName>
</protein>
<feature type="region of interest" description="Disordered" evidence="1">
    <location>
        <begin position="127"/>
        <end position="180"/>
    </location>
</feature>
<evidence type="ECO:0000313" key="4">
    <source>
        <dbReference type="Proteomes" id="UP000500767"/>
    </source>
</evidence>
<feature type="domain" description="Transposase IS4-like" evidence="2">
    <location>
        <begin position="1"/>
        <end position="86"/>
    </location>
</feature>
<dbReference type="InterPro" id="IPR002559">
    <property type="entry name" value="Transposase_11"/>
</dbReference>
<dbReference type="GO" id="GO:0006313">
    <property type="term" value="P:DNA transposition"/>
    <property type="evidence" value="ECO:0007669"/>
    <property type="project" value="InterPro"/>
</dbReference>
<feature type="compositionally biased region" description="Polar residues" evidence="1">
    <location>
        <begin position="149"/>
        <end position="158"/>
    </location>
</feature>
<feature type="compositionally biased region" description="Polar residues" evidence="1">
    <location>
        <begin position="170"/>
        <end position="180"/>
    </location>
</feature>
<dbReference type="KEGG" id="lck:HN018_22535"/>
<dbReference type="Proteomes" id="UP000500767">
    <property type="component" value="Plasmid unnamed1"/>
</dbReference>
<proteinExistence type="predicted"/>
<geneLocation type="plasmid" evidence="3 4">
    <name>unnamed1</name>
</geneLocation>
<dbReference type="Pfam" id="PF01609">
    <property type="entry name" value="DDE_Tnp_1"/>
    <property type="match status" value="1"/>
</dbReference>
<evidence type="ECO:0000259" key="2">
    <source>
        <dbReference type="Pfam" id="PF01609"/>
    </source>
</evidence>
<keyword evidence="3" id="KW-0614">Plasmid</keyword>
<dbReference type="EMBL" id="CP053709">
    <property type="protein sequence ID" value="QKE92988.1"/>
    <property type="molecule type" value="Genomic_DNA"/>
</dbReference>
<reference evidence="3 4" key="1">
    <citation type="journal article" date="2014" name="World J. Microbiol. Biotechnol.">
        <title>Biodiversity and physiological characteristics of Antarctic and Arctic lichens-associated bacteria.</title>
        <authorList>
            <person name="Lee Y.M."/>
            <person name="Kim E.H."/>
            <person name="Lee H.K."/>
            <person name="Hong S.G."/>
        </authorList>
    </citation>
    <scope>NUCLEOTIDE SEQUENCE [LARGE SCALE GENOMIC DNA]</scope>
    <source>
        <strain evidence="3 4">PAMC 26569</strain>
        <plasmid evidence="3">unnamed1</plasmid>
    </source>
</reference>
<name>A0A6M8HX93_9PROT</name>